<dbReference type="AlphaFoldDB" id="A0A8A1LFY1"/>
<sequence length="59" mass="6802">MEQFGNMCSDTFPLRVTIFLLLAVTKISRSHCFAPKFILLEEFSLFIDIRSSQLPAQLH</sequence>
<protein>
    <submittedName>
        <fullName evidence="1">Uncharacterized protein</fullName>
    </submittedName>
</protein>
<dbReference type="VEuPathDB" id="FungiDB:I7I53_06659"/>
<organism evidence="1 2">
    <name type="scientific">Ajellomyces capsulatus (strain H88)</name>
    <name type="common">Darling's disease fungus</name>
    <name type="synonym">Histoplasma capsulatum</name>
    <dbReference type="NCBI Taxonomy" id="544711"/>
    <lineage>
        <taxon>Eukaryota</taxon>
        <taxon>Fungi</taxon>
        <taxon>Dikarya</taxon>
        <taxon>Ascomycota</taxon>
        <taxon>Pezizomycotina</taxon>
        <taxon>Eurotiomycetes</taxon>
        <taxon>Eurotiomycetidae</taxon>
        <taxon>Onygenales</taxon>
        <taxon>Ajellomycetaceae</taxon>
        <taxon>Histoplasma</taxon>
    </lineage>
</organism>
<evidence type="ECO:0000313" key="1">
    <source>
        <dbReference type="EMBL" id="QSS51354.1"/>
    </source>
</evidence>
<proteinExistence type="predicted"/>
<accession>A0A8A1LFY1</accession>
<name>A0A8A1LFY1_AJEC8</name>
<dbReference type="Proteomes" id="UP000663419">
    <property type="component" value="Chromosome 2"/>
</dbReference>
<gene>
    <name evidence="1" type="ORF">I7I53_06659</name>
</gene>
<dbReference type="EMBL" id="CP069103">
    <property type="protein sequence ID" value="QSS51354.1"/>
    <property type="molecule type" value="Genomic_DNA"/>
</dbReference>
<evidence type="ECO:0000313" key="2">
    <source>
        <dbReference type="Proteomes" id="UP000663419"/>
    </source>
</evidence>
<reference evidence="1" key="1">
    <citation type="submission" date="2021-01" db="EMBL/GenBank/DDBJ databases">
        <title>Chromosome-level genome assembly of a human fungal pathogen reveals clustering of transcriptionally co-regulated genes.</title>
        <authorList>
            <person name="Voorhies M."/>
            <person name="Cohen S."/>
            <person name="Shea T.P."/>
            <person name="Petrus S."/>
            <person name="Munoz J.F."/>
            <person name="Poplawski S."/>
            <person name="Goldman W.E."/>
            <person name="Michael T."/>
            <person name="Cuomo C.A."/>
            <person name="Sil A."/>
            <person name="Beyhan S."/>
        </authorList>
    </citation>
    <scope>NUCLEOTIDE SEQUENCE</scope>
    <source>
        <strain evidence="1">H88</strain>
    </source>
</reference>